<organism evidence="3">
    <name type="scientific">Streptomyces sp. SID7499</name>
    <dbReference type="NCBI Taxonomy" id="2706086"/>
    <lineage>
        <taxon>Bacteria</taxon>
        <taxon>Bacillati</taxon>
        <taxon>Actinomycetota</taxon>
        <taxon>Actinomycetes</taxon>
        <taxon>Kitasatosporales</taxon>
        <taxon>Streptomycetaceae</taxon>
        <taxon>Streptomyces</taxon>
    </lineage>
</organism>
<protein>
    <submittedName>
        <fullName evidence="3">Helix-turn-helix domain-containing protein</fullName>
    </submittedName>
</protein>
<feature type="region of interest" description="Disordered" evidence="1">
    <location>
        <begin position="708"/>
        <end position="742"/>
    </location>
</feature>
<dbReference type="AlphaFoldDB" id="A0A6G3XYZ8"/>
<reference evidence="3" key="1">
    <citation type="submission" date="2020-01" db="EMBL/GenBank/DDBJ databases">
        <title>Insect and environment-associated Actinomycetes.</title>
        <authorList>
            <person name="Currrie C."/>
            <person name="Chevrette M."/>
            <person name="Carlson C."/>
            <person name="Stubbendieck R."/>
            <person name="Wendt-Pienkowski E."/>
        </authorList>
    </citation>
    <scope>NUCLEOTIDE SEQUENCE</scope>
    <source>
        <strain evidence="3">SID7499</strain>
    </source>
</reference>
<feature type="domain" description="HTH cro/C1-type" evidence="2">
    <location>
        <begin position="13"/>
        <end position="68"/>
    </location>
</feature>
<evidence type="ECO:0000313" key="3">
    <source>
        <dbReference type="EMBL" id="NEE23026.1"/>
    </source>
</evidence>
<dbReference type="InterPro" id="IPR010982">
    <property type="entry name" value="Lambda_DNA-bd_dom_sf"/>
</dbReference>
<dbReference type="InterPro" id="IPR001387">
    <property type="entry name" value="Cro/C1-type_HTH"/>
</dbReference>
<name>A0A6G3XYZ8_9ACTN</name>
<evidence type="ECO:0000256" key="1">
    <source>
        <dbReference type="SAM" id="MobiDB-lite"/>
    </source>
</evidence>
<proteinExistence type="predicted"/>
<dbReference type="SUPFAM" id="SSF47413">
    <property type="entry name" value="lambda repressor-like DNA-binding domains"/>
    <property type="match status" value="1"/>
</dbReference>
<accession>A0A6G3XYZ8</accession>
<gene>
    <name evidence="3" type="ORF">G3M58_93325</name>
</gene>
<dbReference type="Pfam" id="PF13560">
    <property type="entry name" value="HTH_31"/>
    <property type="match status" value="1"/>
</dbReference>
<sequence length="742" mass="80274">MNGAELAQLRARLKDGLARSGLTKTQLAARAELGRTTVHDALREGAPAPTPATVAALARALRLRDGELLDQLRRVTDTASAGTECSRGHPGLGRPILGWDPHDLEVHPAGPAAGTDAIPPSASARRALPGYVTRDHDQLLDEAVRDAAEGHSHMLVLVGTSSTGKTRACWEAVQRLADQDWLLWHPFDPSRAQAALEELHRVRPKTVVWLNEAQHYLGDSQAGEQIAAALHNLLTRPERGPILVLGTLWPEYAHQYMALPIPGHSDPHSRTRELLAGRTLIVPDTFNSLALNTAATLAASGDQLLADALTRVQDHGRLAQDLAGAPELLNRYQSVTPAARAILEAAMDARRLGVSLNLPQAFLTDAATDYLSDQDFDQLGEDWAEQAYAELARPVHGKQAPLRRANTRPKRRTPGDPTAKGPLASASGPSFRLADYLEQHGRTTRTSLCPPASFWHAAHAHLADPSDLGNLIRAADDRHRLQWAHHLRRKAADAGNVDALFQLTAFWETAGDRRTAEQMALRAAEAGNPHALDLLATMRETAGDRQGAEQIAQRAADIGSPHALARLAIIRQDSQLAQRAADAGIPAILAVLAAVQGEALDGQGTEPPYRAAFDAKNFPDRVNGLVQVRLQAGDWQGAEPIAQRVAETSNPDALVRLAAIREEVGDWHEVQQLHRAAAHAGNDNARGRLVHMREEGDRQEAEDLARQVANAGGGRSPYFSKSTQHDRWPHGLDPDGTPTSPW</sequence>
<dbReference type="Gene3D" id="1.10.260.40">
    <property type="entry name" value="lambda repressor-like DNA-binding domains"/>
    <property type="match status" value="1"/>
</dbReference>
<dbReference type="EMBL" id="JAAGMN010010094">
    <property type="protein sequence ID" value="NEE23026.1"/>
    <property type="molecule type" value="Genomic_DNA"/>
</dbReference>
<comment type="caution">
    <text evidence="3">The sequence shown here is derived from an EMBL/GenBank/DDBJ whole genome shotgun (WGS) entry which is preliminary data.</text>
</comment>
<dbReference type="SMART" id="SM00530">
    <property type="entry name" value="HTH_XRE"/>
    <property type="match status" value="1"/>
</dbReference>
<dbReference type="Gene3D" id="1.25.40.10">
    <property type="entry name" value="Tetratricopeptide repeat domain"/>
    <property type="match status" value="2"/>
</dbReference>
<dbReference type="PROSITE" id="PS50943">
    <property type="entry name" value="HTH_CROC1"/>
    <property type="match status" value="1"/>
</dbReference>
<feature type="region of interest" description="Disordered" evidence="1">
    <location>
        <begin position="394"/>
        <end position="429"/>
    </location>
</feature>
<evidence type="ECO:0000259" key="2">
    <source>
        <dbReference type="PROSITE" id="PS50943"/>
    </source>
</evidence>
<dbReference type="InterPro" id="IPR011990">
    <property type="entry name" value="TPR-like_helical_dom_sf"/>
</dbReference>
<feature type="compositionally biased region" description="Basic and acidic residues" evidence="1">
    <location>
        <begin position="723"/>
        <end position="733"/>
    </location>
</feature>
<dbReference type="GO" id="GO:0003677">
    <property type="term" value="F:DNA binding"/>
    <property type="evidence" value="ECO:0007669"/>
    <property type="project" value="InterPro"/>
</dbReference>
<dbReference type="SUPFAM" id="SSF81901">
    <property type="entry name" value="HCP-like"/>
    <property type="match status" value="1"/>
</dbReference>